<proteinExistence type="predicted"/>
<dbReference type="InParanoid" id="Q74ZR3"/>
<dbReference type="HOGENOM" id="CLU_054089_0_0_1"/>
<feature type="compositionally biased region" description="Polar residues" evidence="2">
    <location>
        <begin position="267"/>
        <end position="293"/>
    </location>
</feature>
<keyword evidence="1" id="KW-0175">Coiled coil</keyword>
<dbReference type="eggNOG" id="ENOG502QTTD">
    <property type="taxonomic scope" value="Eukaryota"/>
</dbReference>
<gene>
    <name evidence="3" type="ORF">AGOS_AGR135C</name>
</gene>
<accession>Q74ZR3</accession>
<reference evidence="3 4" key="1">
    <citation type="journal article" date="2004" name="Science">
        <title>The Ashbya gossypii genome as a tool for mapping the ancient Saccharomyces cerevisiae genome.</title>
        <authorList>
            <person name="Dietrich F.S."/>
            <person name="Voegeli S."/>
            <person name="Brachat S."/>
            <person name="Lerch A."/>
            <person name="Gates K."/>
            <person name="Steiner S."/>
            <person name="Mohr C."/>
            <person name="Pohlmann R."/>
            <person name="Luedi P."/>
            <person name="Choi S."/>
            <person name="Wing R.A."/>
            <person name="Flavier A."/>
            <person name="Gaffney T.D."/>
            <person name="Philippsen P."/>
        </authorList>
    </citation>
    <scope>NUCLEOTIDE SEQUENCE [LARGE SCALE GENOMIC DNA]</scope>
    <source>
        <strain evidence="4">ATCC 10895 / CBS 109.51 / FGSC 9923 / NRRL Y-1056</strain>
    </source>
</reference>
<dbReference type="FunCoup" id="Q74ZR3">
    <property type="interactions" value="44"/>
</dbReference>
<feature type="compositionally biased region" description="Low complexity" evidence="2">
    <location>
        <begin position="303"/>
        <end position="314"/>
    </location>
</feature>
<keyword evidence="4" id="KW-1185">Reference proteome</keyword>
<feature type="coiled-coil region" evidence="1">
    <location>
        <begin position="323"/>
        <end position="357"/>
    </location>
</feature>
<reference evidence="4" key="2">
    <citation type="journal article" date="2013" name="G3 (Bethesda)">
        <title>Genomes of Ashbya fungi isolated from insects reveal four mating-type loci, numerous translocations, lack of transposons, and distinct gene duplications.</title>
        <authorList>
            <person name="Dietrich F.S."/>
            <person name="Voegeli S."/>
            <person name="Kuo S."/>
            <person name="Philippsen P."/>
        </authorList>
    </citation>
    <scope>GENOME REANNOTATION</scope>
    <source>
        <strain evidence="4">ATCC 10895 / CBS 109.51 / FGSC 9923 / NRRL Y-1056</strain>
    </source>
</reference>
<dbReference type="EMBL" id="AE016820">
    <property type="protein sequence ID" value="AAS54625.2"/>
    <property type="molecule type" value="Genomic_DNA"/>
</dbReference>
<evidence type="ECO:0000256" key="2">
    <source>
        <dbReference type="SAM" id="MobiDB-lite"/>
    </source>
</evidence>
<dbReference type="AlphaFoldDB" id="Q74ZR3"/>
<dbReference type="Proteomes" id="UP000000591">
    <property type="component" value="Chromosome VII"/>
</dbReference>
<sequence length="359" mass="40713">MEDDTVLTVDLLVKSNKVAFSESRLDLYPTSYEELKSFLTTHSLEDGEGGDVAVGLREQYLGGEGLNRISELQLDIEKKLFSEYAKYRVRAAPQDRFLKLLVEQREAGLLEGIVAVLQEQLAVYEQHVSDDSLTPPGKQAGHELEEIASYLISSMIQNGMEIQTQGQIGQTLDTKEICKRCIDQLLDNSSASGGTSLPSRSCTPVIKEHRPEELDEVYTAFEDLQLAHKFLTEKFESDRKHYLQEIEQLNRTNRELQQELSNYQSRLSQAREQISKLESMTPPTSVSTDSNTPPRDMFPKSPPSIGSNASASSPVSASFIMMKQEFKKLLNETQNKYERELREERELRKKLESQLAKKL</sequence>
<organism evidence="3 4">
    <name type="scientific">Eremothecium gossypii (strain ATCC 10895 / CBS 109.51 / FGSC 9923 / NRRL Y-1056)</name>
    <name type="common">Yeast</name>
    <name type="synonym">Ashbya gossypii</name>
    <dbReference type="NCBI Taxonomy" id="284811"/>
    <lineage>
        <taxon>Eukaryota</taxon>
        <taxon>Fungi</taxon>
        <taxon>Dikarya</taxon>
        <taxon>Ascomycota</taxon>
        <taxon>Saccharomycotina</taxon>
        <taxon>Saccharomycetes</taxon>
        <taxon>Saccharomycetales</taxon>
        <taxon>Saccharomycetaceae</taxon>
        <taxon>Eremothecium</taxon>
    </lineage>
</organism>
<evidence type="ECO:0000313" key="4">
    <source>
        <dbReference type="Proteomes" id="UP000000591"/>
    </source>
</evidence>
<name>Q74ZR3_EREGS</name>
<dbReference type="OMA" id="IMRNEFK"/>
<dbReference type="STRING" id="284811.Q74ZR3"/>
<dbReference type="OrthoDB" id="3996692at2759"/>
<dbReference type="GeneID" id="4623103"/>
<evidence type="ECO:0000256" key="1">
    <source>
        <dbReference type="SAM" id="Coils"/>
    </source>
</evidence>
<evidence type="ECO:0000313" key="3">
    <source>
        <dbReference type="EMBL" id="AAS54625.2"/>
    </source>
</evidence>
<feature type="region of interest" description="Disordered" evidence="2">
    <location>
        <begin position="267"/>
        <end position="314"/>
    </location>
</feature>
<dbReference type="RefSeq" id="NP_986801.2">
    <property type="nucleotide sequence ID" value="NM_211863.2"/>
</dbReference>
<protein>
    <submittedName>
        <fullName evidence="3">AGR135Cp</fullName>
    </submittedName>
</protein>
<dbReference type="KEGG" id="ago:AGOS_AGR135C"/>